<dbReference type="AlphaFoldDB" id="A0A6A6FLI0"/>
<feature type="domain" description="F-box" evidence="1">
    <location>
        <begin position="60"/>
        <end position="98"/>
    </location>
</feature>
<dbReference type="PROSITE" id="PS50181">
    <property type="entry name" value="FBOX"/>
    <property type="match status" value="1"/>
</dbReference>
<protein>
    <recommendedName>
        <fullName evidence="1">F-box domain-containing protein</fullName>
    </recommendedName>
</protein>
<keyword evidence="3" id="KW-1185">Reference proteome</keyword>
<sequence length="605" mass="69639">MPCKTHEAYTAKALEEAVRTLRAENARLRAAQGVTHNEEQAAEEQTVGKFDTQGPGAEVTAHILSLPSELLDSIFIQLSGDQPLIATCRLVCRQFKDLSSPYLITSVILSHRCKAIRKLYAVCDSDYFSKYVTELVWDASVWSKQCVLDFELYYNNALASGRPFHAPETDAEQREWILTRSLLEKYSPHDRDGVPSIEKIEPCNDQGFYGTVIRDSHHLGQHQYSRFWREQQALKDRRAFHEASKHCERHLPRLTKLTITDYRCFARSDDTSYSDFCHRTLGLSAPPHHLGVLHFSRENSFARYLFAPLLGPIKGIKSFSIGENPFGYPLGTQKHCPLWECYRAQAISLQHLQWFDESLDATEDYVEFFAGLHDLRLPLRLDHWLNENSDYIEGNIRSSPMPRMLAACTQNLVRLTFAAEDVVDWNNSYDRPSKWTIVKGTIEALEMILYPVTFRKLAYLDLRGWHLYHSSFCEFLGRHKATLKQIRLVGNLVSTHFYLIGNIYYFTASSEIKLGKWAGRNLALDGIAIDNFPSDYKQPPNADGSYPAMPGIPPHYTEVEKSYFEELWLAGRDNILSKLSVEVRPCQRNDEQRQLTWRNAELWAR</sequence>
<dbReference type="InterPro" id="IPR001810">
    <property type="entry name" value="F-box_dom"/>
</dbReference>
<name>A0A6A6FLI0_9PEZI</name>
<evidence type="ECO:0000259" key="1">
    <source>
        <dbReference type="PROSITE" id="PS50181"/>
    </source>
</evidence>
<dbReference type="EMBL" id="ML992669">
    <property type="protein sequence ID" value="KAF2214164.1"/>
    <property type="molecule type" value="Genomic_DNA"/>
</dbReference>
<dbReference type="Pfam" id="PF00646">
    <property type="entry name" value="F-box"/>
    <property type="match status" value="1"/>
</dbReference>
<reference evidence="2" key="1">
    <citation type="journal article" date="2020" name="Stud. Mycol.">
        <title>101 Dothideomycetes genomes: a test case for predicting lifestyles and emergence of pathogens.</title>
        <authorList>
            <person name="Haridas S."/>
            <person name="Albert R."/>
            <person name="Binder M."/>
            <person name="Bloem J."/>
            <person name="Labutti K."/>
            <person name="Salamov A."/>
            <person name="Andreopoulos B."/>
            <person name="Baker S."/>
            <person name="Barry K."/>
            <person name="Bills G."/>
            <person name="Bluhm B."/>
            <person name="Cannon C."/>
            <person name="Castanera R."/>
            <person name="Culley D."/>
            <person name="Daum C."/>
            <person name="Ezra D."/>
            <person name="Gonzalez J."/>
            <person name="Henrissat B."/>
            <person name="Kuo A."/>
            <person name="Liang C."/>
            <person name="Lipzen A."/>
            <person name="Lutzoni F."/>
            <person name="Magnuson J."/>
            <person name="Mondo S."/>
            <person name="Nolan M."/>
            <person name="Ohm R."/>
            <person name="Pangilinan J."/>
            <person name="Park H.-J."/>
            <person name="Ramirez L."/>
            <person name="Alfaro M."/>
            <person name="Sun H."/>
            <person name="Tritt A."/>
            <person name="Yoshinaga Y."/>
            <person name="Zwiers L.-H."/>
            <person name="Turgeon B."/>
            <person name="Goodwin S."/>
            <person name="Spatafora J."/>
            <person name="Crous P."/>
            <person name="Grigoriev I."/>
        </authorList>
    </citation>
    <scope>NUCLEOTIDE SEQUENCE</scope>
    <source>
        <strain evidence="2">SCOH1-5</strain>
    </source>
</reference>
<dbReference type="OrthoDB" id="3648838at2759"/>
<evidence type="ECO:0000313" key="2">
    <source>
        <dbReference type="EMBL" id="KAF2214164.1"/>
    </source>
</evidence>
<organism evidence="2 3">
    <name type="scientific">Cercospora zeae-maydis SCOH1-5</name>
    <dbReference type="NCBI Taxonomy" id="717836"/>
    <lineage>
        <taxon>Eukaryota</taxon>
        <taxon>Fungi</taxon>
        <taxon>Dikarya</taxon>
        <taxon>Ascomycota</taxon>
        <taxon>Pezizomycotina</taxon>
        <taxon>Dothideomycetes</taxon>
        <taxon>Dothideomycetidae</taxon>
        <taxon>Mycosphaerellales</taxon>
        <taxon>Mycosphaerellaceae</taxon>
        <taxon>Cercospora</taxon>
    </lineage>
</organism>
<accession>A0A6A6FLI0</accession>
<proteinExistence type="predicted"/>
<gene>
    <name evidence="2" type="ORF">CERZMDRAFT_83536</name>
</gene>
<evidence type="ECO:0000313" key="3">
    <source>
        <dbReference type="Proteomes" id="UP000799539"/>
    </source>
</evidence>
<dbReference type="Gene3D" id="1.20.1280.50">
    <property type="match status" value="1"/>
</dbReference>
<dbReference type="Proteomes" id="UP000799539">
    <property type="component" value="Unassembled WGS sequence"/>
</dbReference>